<dbReference type="AlphaFoldDB" id="A0A1J5PRE5"/>
<gene>
    <name evidence="1" type="ORF">GALL_480680</name>
</gene>
<evidence type="ECO:0000313" key="1">
    <source>
        <dbReference type="EMBL" id="OIQ70319.1"/>
    </source>
</evidence>
<accession>A0A1J5PRE5</accession>
<organism evidence="1">
    <name type="scientific">mine drainage metagenome</name>
    <dbReference type="NCBI Taxonomy" id="410659"/>
    <lineage>
        <taxon>unclassified sequences</taxon>
        <taxon>metagenomes</taxon>
        <taxon>ecological metagenomes</taxon>
    </lineage>
</organism>
<dbReference type="EMBL" id="MLJW01004261">
    <property type="protein sequence ID" value="OIQ70319.1"/>
    <property type="molecule type" value="Genomic_DNA"/>
</dbReference>
<proteinExistence type="predicted"/>
<name>A0A1J5PRE5_9ZZZZ</name>
<reference evidence="1" key="1">
    <citation type="submission" date="2016-10" db="EMBL/GenBank/DDBJ databases">
        <title>Sequence of Gallionella enrichment culture.</title>
        <authorList>
            <person name="Poehlein A."/>
            <person name="Muehling M."/>
            <person name="Daniel R."/>
        </authorList>
    </citation>
    <scope>NUCLEOTIDE SEQUENCE</scope>
</reference>
<comment type="caution">
    <text evidence="1">The sequence shown here is derived from an EMBL/GenBank/DDBJ whole genome shotgun (WGS) entry which is preliminary data.</text>
</comment>
<sequence>MLLGKMLRGLTGTPMRITARENSSLAEAEPEPLMLANLMTKSLTASMRFMRPPFELLWPVRQI</sequence>
<protein>
    <submittedName>
        <fullName evidence="1">Uncharacterized protein</fullName>
    </submittedName>
</protein>